<accession>A0A101HQ20</accession>
<organism evidence="11 12">
    <name type="scientific">Mesotoga prima</name>
    <dbReference type="NCBI Taxonomy" id="1184387"/>
    <lineage>
        <taxon>Bacteria</taxon>
        <taxon>Thermotogati</taxon>
        <taxon>Thermotogota</taxon>
        <taxon>Thermotogae</taxon>
        <taxon>Kosmotogales</taxon>
        <taxon>Kosmotogaceae</taxon>
        <taxon>Mesotoga</taxon>
    </lineage>
</organism>
<keyword evidence="5 9" id="KW-0812">Transmembrane</keyword>
<keyword evidence="3 9" id="KW-0813">Transport</keyword>
<evidence type="ECO:0000259" key="10">
    <source>
        <dbReference type="PROSITE" id="PS50928"/>
    </source>
</evidence>
<evidence type="ECO:0000256" key="5">
    <source>
        <dbReference type="ARBA" id="ARBA00022692"/>
    </source>
</evidence>
<evidence type="ECO:0000256" key="3">
    <source>
        <dbReference type="ARBA" id="ARBA00022448"/>
    </source>
</evidence>
<evidence type="ECO:0000313" key="11">
    <source>
        <dbReference type="EMBL" id="KUK80824.1"/>
    </source>
</evidence>
<dbReference type="Pfam" id="PF00528">
    <property type="entry name" value="BPD_transp_1"/>
    <property type="match status" value="1"/>
</dbReference>
<protein>
    <submittedName>
        <fullName evidence="11">Polar amino acid ABC transporter, inner membrane subunit</fullName>
    </submittedName>
</protein>
<comment type="similarity">
    <text evidence="2">Belongs to the binding-protein-dependent transport system permease family. HisMQ subfamily.</text>
</comment>
<feature type="transmembrane region" description="Helical" evidence="9">
    <location>
        <begin position="28"/>
        <end position="46"/>
    </location>
</feature>
<evidence type="ECO:0000256" key="8">
    <source>
        <dbReference type="ARBA" id="ARBA00023136"/>
    </source>
</evidence>
<evidence type="ECO:0000313" key="12">
    <source>
        <dbReference type="Proteomes" id="UP000054092"/>
    </source>
</evidence>
<dbReference type="InterPro" id="IPR035906">
    <property type="entry name" value="MetI-like_sf"/>
</dbReference>
<sequence length="226" mass="25540">MNELERIWKIVVNHWPKLLEGLGVTLEMTLIAVVIGFVIGVILAIARVYGNKFFYAISTAIIEVIRGTPLLVQLFILYYGLPPLGMNLTPFTAAIIGFAINSGCYQAEYLRGSIQSIAGNQMKAARSLGMTKWQAIMQIIMPQAFRRVIPAWTNEFIYLLKYTSLAYIVGAPELMAQAKFIASRNFQFFEVYLVVGVIYLVVVLFFTKLFSILEKKVEIPGLEWVR</sequence>
<reference evidence="12" key="1">
    <citation type="journal article" date="2015" name="MBio">
        <title>Genome-Resolved Metagenomic Analysis Reveals Roles for Candidate Phyla and Other Microbial Community Members in Biogeochemical Transformations in Oil Reservoirs.</title>
        <authorList>
            <person name="Hu P."/>
            <person name="Tom L."/>
            <person name="Singh A."/>
            <person name="Thomas B.C."/>
            <person name="Baker B.J."/>
            <person name="Piceno Y.M."/>
            <person name="Andersen G.L."/>
            <person name="Banfield J.F."/>
        </authorList>
    </citation>
    <scope>NUCLEOTIDE SEQUENCE [LARGE SCALE GENOMIC DNA]</scope>
</reference>
<feature type="transmembrane region" description="Helical" evidence="9">
    <location>
        <begin position="53"/>
        <end position="81"/>
    </location>
</feature>
<dbReference type="GO" id="GO:0043190">
    <property type="term" value="C:ATP-binding cassette (ABC) transporter complex"/>
    <property type="evidence" value="ECO:0007669"/>
    <property type="project" value="InterPro"/>
</dbReference>
<dbReference type="SUPFAM" id="SSF161098">
    <property type="entry name" value="MetI-like"/>
    <property type="match status" value="1"/>
</dbReference>
<evidence type="ECO:0000256" key="1">
    <source>
        <dbReference type="ARBA" id="ARBA00004651"/>
    </source>
</evidence>
<feature type="transmembrane region" description="Helical" evidence="9">
    <location>
        <begin position="156"/>
        <end position="176"/>
    </location>
</feature>
<evidence type="ECO:0000256" key="7">
    <source>
        <dbReference type="ARBA" id="ARBA00022989"/>
    </source>
</evidence>
<evidence type="ECO:0000256" key="9">
    <source>
        <dbReference type="RuleBase" id="RU363032"/>
    </source>
</evidence>
<dbReference type="InterPro" id="IPR000515">
    <property type="entry name" value="MetI-like"/>
</dbReference>
<comment type="caution">
    <text evidence="11">The sequence shown here is derived from an EMBL/GenBank/DDBJ whole genome shotgun (WGS) entry which is preliminary data.</text>
</comment>
<feature type="transmembrane region" description="Helical" evidence="9">
    <location>
        <begin position="188"/>
        <end position="207"/>
    </location>
</feature>
<feature type="domain" description="ABC transmembrane type-1" evidence="10">
    <location>
        <begin position="22"/>
        <end position="210"/>
    </location>
</feature>
<evidence type="ECO:0000256" key="6">
    <source>
        <dbReference type="ARBA" id="ARBA00022970"/>
    </source>
</evidence>
<proteinExistence type="inferred from homology"/>
<keyword evidence="8 9" id="KW-0472">Membrane</keyword>
<keyword evidence="6" id="KW-0029">Amino-acid transport</keyword>
<dbReference type="NCBIfam" id="TIGR01726">
    <property type="entry name" value="HEQRo_perm_3TM"/>
    <property type="match status" value="1"/>
</dbReference>
<dbReference type="PANTHER" id="PTHR30614:SF20">
    <property type="entry name" value="GLUTAMINE TRANSPORT SYSTEM PERMEASE PROTEIN GLNP"/>
    <property type="match status" value="1"/>
</dbReference>
<dbReference type="PROSITE" id="PS50928">
    <property type="entry name" value="ABC_TM1"/>
    <property type="match status" value="1"/>
</dbReference>
<dbReference type="Proteomes" id="UP000054092">
    <property type="component" value="Unassembled WGS sequence"/>
</dbReference>
<comment type="subcellular location">
    <subcellularLocation>
        <location evidence="1 9">Cell membrane</location>
        <topology evidence="1 9">Multi-pass membrane protein</topology>
    </subcellularLocation>
</comment>
<gene>
    <name evidence="11" type="ORF">XD94_0747</name>
</gene>
<evidence type="ECO:0000256" key="4">
    <source>
        <dbReference type="ARBA" id="ARBA00022475"/>
    </source>
</evidence>
<dbReference type="PATRIC" id="fig|1184387.3.peg.1135"/>
<evidence type="ECO:0000256" key="2">
    <source>
        <dbReference type="ARBA" id="ARBA00010072"/>
    </source>
</evidence>
<name>A0A101HQ20_9BACT</name>
<dbReference type="PANTHER" id="PTHR30614">
    <property type="entry name" value="MEMBRANE COMPONENT OF AMINO ACID ABC TRANSPORTER"/>
    <property type="match status" value="1"/>
</dbReference>
<dbReference type="AlphaFoldDB" id="A0A101HQ20"/>
<dbReference type="Gene3D" id="1.10.3720.10">
    <property type="entry name" value="MetI-like"/>
    <property type="match status" value="1"/>
</dbReference>
<dbReference type="GO" id="GO:0006865">
    <property type="term" value="P:amino acid transport"/>
    <property type="evidence" value="ECO:0007669"/>
    <property type="project" value="UniProtKB-KW"/>
</dbReference>
<dbReference type="CDD" id="cd06261">
    <property type="entry name" value="TM_PBP2"/>
    <property type="match status" value="1"/>
</dbReference>
<keyword evidence="4" id="KW-1003">Cell membrane</keyword>
<dbReference type="FunFam" id="1.10.3720.10:FF:000006">
    <property type="entry name" value="Glutamate/aspartate ABC transporter, permease protein GltK"/>
    <property type="match status" value="1"/>
</dbReference>
<keyword evidence="7 9" id="KW-1133">Transmembrane helix</keyword>
<dbReference type="InterPro" id="IPR010065">
    <property type="entry name" value="AA_ABC_transptr_permease_3TM"/>
</dbReference>
<dbReference type="InterPro" id="IPR043429">
    <property type="entry name" value="ArtM/GltK/GlnP/TcyL/YhdX-like"/>
</dbReference>
<dbReference type="EMBL" id="LGGP01000107">
    <property type="protein sequence ID" value="KUK80824.1"/>
    <property type="molecule type" value="Genomic_DNA"/>
</dbReference>
<dbReference type="GO" id="GO:0022857">
    <property type="term" value="F:transmembrane transporter activity"/>
    <property type="evidence" value="ECO:0007669"/>
    <property type="project" value="InterPro"/>
</dbReference>